<dbReference type="GO" id="GO:0071044">
    <property type="term" value="P:histone mRNA catabolic process"/>
    <property type="evidence" value="ECO:0007669"/>
    <property type="project" value="TreeGrafter"/>
</dbReference>
<protein>
    <submittedName>
        <fullName evidence="2">PMC2NT domain protein</fullName>
    </submittedName>
</protein>
<dbReference type="InterPro" id="IPR012588">
    <property type="entry name" value="Exosome-assoc_fac_Rrp6_N"/>
</dbReference>
<dbReference type="GO" id="GO:0071036">
    <property type="term" value="P:nuclear polyadenylation-dependent snoRNA catabolic process"/>
    <property type="evidence" value="ECO:0007669"/>
    <property type="project" value="TreeGrafter"/>
</dbReference>
<dbReference type="GO" id="GO:0071051">
    <property type="term" value="P:poly(A)-dependent snoRNA 3'-end processing"/>
    <property type="evidence" value="ECO:0007669"/>
    <property type="project" value="TreeGrafter"/>
</dbReference>
<dbReference type="AlphaFoldDB" id="A0A0B1S4T7"/>
<proteinExistence type="predicted"/>
<dbReference type="InterPro" id="IPR036397">
    <property type="entry name" value="RNaseH_sf"/>
</dbReference>
<dbReference type="Gene3D" id="3.30.420.10">
    <property type="entry name" value="Ribonuclease H-like superfamily/Ribonuclease H"/>
    <property type="match status" value="1"/>
</dbReference>
<dbReference type="Pfam" id="PF08066">
    <property type="entry name" value="PMC2NT"/>
    <property type="match status" value="1"/>
</dbReference>
<keyword evidence="3" id="KW-1185">Reference proteome</keyword>
<dbReference type="InterPro" id="IPR045092">
    <property type="entry name" value="Rrp6-like"/>
</dbReference>
<organism evidence="2 3">
    <name type="scientific">Oesophagostomum dentatum</name>
    <name type="common">Nodular worm</name>
    <dbReference type="NCBI Taxonomy" id="61180"/>
    <lineage>
        <taxon>Eukaryota</taxon>
        <taxon>Metazoa</taxon>
        <taxon>Ecdysozoa</taxon>
        <taxon>Nematoda</taxon>
        <taxon>Chromadorea</taxon>
        <taxon>Rhabditida</taxon>
        <taxon>Rhabditina</taxon>
        <taxon>Rhabditomorpha</taxon>
        <taxon>Strongyloidea</taxon>
        <taxon>Strongylidae</taxon>
        <taxon>Oesophagostomum</taxon>
    </lineage>
</organism>
<dbReference type="OrthoDB" id="2250022at2759"/>
<dbReference type="GO" id="GO:0000467">
    <property type="term" value="P:exonucleolytic trimming to generate mature 3'-end of 5.8S rRNA from tricistronic rRNA transcript (SSU-rRNA, 5.8S rRNA, LSU-rRNA)"/>
    <property type="evidence" value="ECO:0007669"/>
    <property type="project" value="InterPro"/>
</dbReference>
<dbReference type="GO" id="GO:0071038">
    <property type="term" value="P:TRAMP-dependent tRNA surveillance pathway"/>
    <property type="evidence" value="ECO:0007669"/>
    <property type="project" value="TreeGrafter"/>
</dbReference>
<accession>A0A0B1S4T7</accession>
<reference evidence="2 3" key="1">
    <citation type="submission" date="2014-03" db="EMBL/GenBank/DDBJ databases">
        <title>Draft genome of the hookworm Oesophagostomum dentatum.</title>
        <authorList>
            <person name="Mitreva M."/>
        </authorList>
    </citation>
    <scope>NUCLEOTIDE SEQUENCE [LARGE SCALE GENOMIC DNA]</scope>
    <source>
        <strain evidence="2 3">OD-Hann</strain>
    </source>
</reference>
<sequence length="253" mass="28250">MAKAAQLVRAANDLPRRGDDYELCNSFSAFSAFMEQQETRIRLILTALMRNTGCPTRMPKMSSDEDEYLDRIVIVDDQIVERAVSKAEAEAAFEEQIHSSDPGLALAERLRAAHEEWKAAAKARVVNLKPQKEYGFESTIDNSANPFVPKLPVKHHALPRKETTGIAIVDEDPSGKERESEMSKECDSTTAVHPYQYEIQHFVVPDGQMASSGPLPAPKIESTPLTYITSKEQLEKLRDVLNGCKEFAVDLET</sequence>
<dbReference type="EMBL" id="KN602482">
    <property type="protein sequence ID" value="KHJ79949.1"/>
    <property type="molecule type" value="Genomic_DNA"/>
</dbReference>
<dbReference type="InterPro" id="IPR012337">
    <property type="entry name" value="RNaseH-like_sf"/>
</dbReference>
<dbReference type="GO" id="GO:0071039">
    <property type="term" value="P:nuclear polyadenylation-dependent CUT catabolic process"/>
    <property type="evidence" value="ECO:0007669"/>
    <property type="project" value="TreeGrafter"/>
</dbReference>
<dbReference type="GO" id="GO:0000176">
    <property type="term" value="C:nuclear exosome (RNase complex)"/>
    <property type="evidence" value="ECO:0007669"/>
    <property type="project" value="InterPro"/>
</dbReference>
<dbReference type="GO" id="GO:0003727">
    <property type="term" value="F:single-stranded RNA binding"/>
    <property type="evidence" value="ECO:0007669"/>
    <property type="project" value="TreeGrafter"/>
</dbReference>
<dbReference type="GO" id="GO:0005730">
    <property type="term" value="C:nucleolus"/>
    <property type="evidence" value="ECO:0007669"/>
    <property type="project" value="TreeGrafter"/>
</dbReference>
<dbReference type="GO" id="GO:0071035">
    <property type="term" value="P:nuclear polyadenylation-dependent rRNA catabolic process"/>
    <property type="evidence" value="ECO:0007669"/>
    <property type="project" value="TreeGrafter"/>
</dbReference>
<dbReference type="GO" id="GO:0000175">
    <property type="term" value="F:3'-5'-RNA exonuclease activity"/>
    <property type="evidence" value="ECO:0007669"/>
    <property type="project" value="InterPro"/>
</dbReference>
<evidence type="ECO:0000259" key="1">
    <source>
        <dbReference type="Pfam" id="PF08066"/>
    </source>
</evidence>
<evidence type="ECO:0000313" key="2">
    <source>
        <dbReference type="EMBL" id="KHJ79949.1"/>
    </source>
</evidence>
<evidence type="ECO:0000313" key="3">
    <source>
        <dbReference type="Proteomes" id="UP000053660"/>
    </source>
</evidence>
<dbReference type="PANTHER" id="PTHR12124">
    <property type="entry name" value="POLYMYOSITIS/SCLERODERMA AUTOANTIGEN-RELATED"/>
    <property type="match status" value="1"/>
</dbReference>
<dbReference type="GO" id="GO:0071037">
    <property type="term" value="P:nuclear polyadenylation-dependent snRNA catabolic process"/>
    <property type="evidence" value="ECO:0007669"/>
    <property type="project" value="TreeGrafter"/>
</dbReference>
<feature type="domain" description="Exosome-associated factor Rrp6 N-terminal" evidence="1">
    <location>
        <begin position="6"/>
        <end position="83"/>
    </location>
</feature>
<dbReference type="SUPFAM" id="SSF53098">
    <property type="entry name" value="Ribonuclease H-like"/>
    <property type="match status" value="1"/>
</dbReference>
<dbReference type="GO" id="GO:0071040">
    <property type="term" value="P:nuclear polyadenylation-dependent antisense transcript catabolic process"/>
    <property type="evidence" value="ECO:0007669"/>
    <property type="project" value="TreeGrafter"/>
</dbReference>
<name>A0A0B1S4T7_OESDE</name>
<dbReference type="Proteomes" id="UP000053660">
    <property type="component" value="Unassembled WGS sequence"/>
</dbReference>
<dbReference type="PANTHER" id="PTHR12124:SF47">
    <property type="entry name" value="EXOSOME COMPONENT 10"/>
    <property type="match status" value="1"/>
</dbReference>
<gene>
    <name evidence="2" type="ORF">OESDEN_20386</name>
</gene>